<evidence type="ECO:0000313" key="3">
    <source>
        <dbReference type="EMBL" id="WZN48890.1"/>
    </source>
</evidence>
<reference evidence="3 4" key="1">
    <citation type="submission" date="2024-03" db="EMBL/GenBank/DDBJ databases">
        <title>Chitinophaga caseinilytica sp. nov., a casein hydrolysing bacterium isolated from forest soil.</title>
        <authorList>
            <person name="Lee D.S."/>
            <person name="Han D.M."/>
            <person name="Baek J.H."/>
            <person name="Choi D.G."/>
            <person name="Jeon J.H."/>
            <person name="Jeon C.O."/>
        </authorList>
    </citation>
    <scope>NUCLEOTIDE SEQUENCE [LARGE SCALE GENOMIC DNA]</scope>
    <source>
        <strain evidence="3 4">KACC 19118</strain>
    </source>
</reference>
<dbReference type="EMBL" id="CP150096">
    <property type="protein sequence ID" value="WZN48890.1"/>
    <property type="molecule type" value="Genomic_DNA"/>
</dbReference>
<organism evidence="3 4">
    <name type="scientific">Chitinophaga caseinilytica</name>
    <dbReference type="NCBI Taxonomy" id="2267521"/>
    <lineage>
        <taxon>Bacteria</taxon>
        <taxon>Pseudomonadati</taxon>
        <taxon>Bacteroidota</taxon>
        <taxon>Chitinophagia</taxon>
        <taxon>Chitinophagales</taxon>
        <taxon>Chitinophagaceae</taxon>
        <taxon>Chitinophaga</taxon>
    </lineage>
</organism>
<evidence type="ECO:0008006" key="5">
    <source>
        <dbReference type="Google" id="ProtNLM"/>
    </source>
</evidence>
<dbReference type="InterPro" id="IPR045553">
    <property type="entry name" value="bpX1"/>
</dbReference>
<dbReference type="RefSeq" id="WP_341843468.1">
    <property type="nucleotide sequence ID" value="NZ_CP149792.1"/>
</dbReference>
<feature type="domain" description="MoxR-vWA-beta-propeller ternary system" evidence="1">
    <location>
        <begin position="34"/>
        <end position="186"/>
    </location>
</feature>
<dbReference type="Pfam" id="PF19917">
    <property type="entry name" value="bpX1"/>
    <property type="match status" value="1"/>
</dbReference>
<proteinExistence type="predicted"/>
<accession>A0ABZ2ZBS8</accession>
<gene>
    <name evidence="3" type="ORF">WJU22_11985</name>
</gene>
<evidence type="ECO:0000259" key="2">
    <source>
        <dbReference type="Pfam" id="PF19917"/>
    </source>
</evidence>
<keyword evidence="4" id="KW-1185">Reference proteome</keyword>
<sequence>MNKAFYQTTAYFQTSSDYFWRWAEQYTVIETCFGNTIVYREELATFVENLQDELPPLDALLLVLMACKAQHSDADRKLKDKIAELLDDKLEEEVPHLAERLLGNIRQLPQEWRTGKGRMKLLELLSEDNSCTVYVENVAPMLDFLRKGGIPAEVSDNGGMWHQLHDSITFLAEASRAYPDMESLLRKLGSPGTAIPKPLPTTFPDVLAELEADEQLAGIAKLAKLLKAVMRFPALPENGADDQFGGVSDIGNRGDLHRLLTSELAQDDDLLLARLANNEALFLRKENVPSPPKSNKRVAIDVTLRMWGTNRQFAVAAALAWLQHEADADAWMLSGKEAIDADLQTGTGVLAAMQHLAGEMHCGDALASADKQLRDVECLYISSEENFLSHDFQFAYAGMQHPPALLALIGKNGRINVYSNFRRHRKLLSTATYDLQDILSFKETAPQGNLSLPKIFQNKEWPLLFPWLNRGGEGDKDYLTSDGHVIRVMRDQRLVCGTQRTPARELHANFPEGECVPAYDSQSKRFAMLVLSARNEVMHFVFGLEDFTLIDYHKLKREDNVSVDSWNGRYYFTAKEKTFSINAFNTTERKMAGMPAKYGNELKRDVFVHRKYVRTKYQVYVKPSQICCMNTGALMVDNTQLVRVYEHMKLKSRNVLQERGWIANGAIRNEEKIYPGGNRKVYLRQFRWRNGSLAWSDSRGFLHFRSIDGSIPEITIVAAASCLIAAWTSDNCVCGNDAFIGKRSTATKISVEKFWTEYWEPFIKSVNS</sequence>
<evidence type="ECO:0000313" key="4">
    <source>
        <dbReference type="Proteomes" id="UP001449657"/>
    </source>
</evidence>
<dbReference type="InterPro" id="IPR045554">
    <property type="entry name" value="bpX0"/>
</dbReference>
<protein>
    <recommendedName>
        <fullName evidence="5">DKNYY family protein</fullName>
    </recommendedName>
</protein>
<name>A0ABZ2ZBS8_9BACT</name>
<dbReference type="Pfam" id="PF19915">
    <property type="entry name" value="bpX0"/>
    <property type="match status" value="1"/>
</dbReference>
<evidence type="ECO:0000259" key="1">
    <source>
        <dbReference type="Pfam" id="PF19915"/>
    </source>
</evidence>
<dbReference type="Proteomes" id="UP001449657">
    <property type="component" value="Chromosome"/>
</dbReference>
<feature type="domain" description="MoxR-vWA-beta-propeller ternary system" evidence="2">
    <location>
        <begin position="684"/>
        <end position="765"/>
    </location>
</feature>